<accession>A0ABR9PP53</accession>
<proteinExistence type="predicted"/>
<dbReference type="EMBL" id="JAAIYO010000004">
    <property type="protein sequence ID" value="MBE4749700.1"/>
    <property type="molecule type" value="Genomic_DNA"/>
</dbReference>
<name>A0ABR9PP53_9BACT</name>
<evidence type="ECO:0000313" key="1">
    <source>
        <dbReference type="EMBL" id="MBE4749700.1"/>
    </source>
</evidence>
<comment type="caution">
    <text evidence="1">The sequence shown here is derived from an EMBL/GenBank/DDBJ whole genome shotgun (WGS) entry which is preliminary data.</text>
</comment>
<gene>
    <name evidence="1" type="ORF">G4177_16165</name>
</gene>
<evidence type="ECO:0000313" key="2">
    <source>
        <dbReference type="Proteomes" id="UP001516472"/>
    </source>
</evidence>
<protein>
    <submittedName>
        <fullName evidence="1">Uncharacterized protein</fullName>
    </submittedName>
</protein>
<keyword evidence="2" id="KW-1185">Reference proteome</keyword>
<reference evidence="1 2" key="1">
    <citation type="submission" date="2020-02" db="EMBL/GenBank/DDBJ databases">
        <authorList>
            <person name="Babadi Z.K."/>
            <person name="Risdian C."/>
            <person name="Ebrahimipour G.H."/>
            <person name="Wink J."/>
        </authorList>
    </citation>
    <scope>NUCLEOTIDE SEQUENCE [LARGE SCALE GENOMIC DNA]</scope>
    <source>
        <strain evidence="1 2">ZKHCc1 1396</strain>
    </source>
</reference>
<dbReference type="Proteomes" id="UP001516472">
    <property type="component" value="Unassembled WGS sequence"/>
</dbReference>
<sequence length="118" mass="12783">MDAVLRILDAASKNYPPGSKEEAAVQLAAVSLLYIRRIKKLEEFLAYHQEFSEPASVVSVAQDFTTQEEADGWLSSGKAVDGSLVRIAGQGFQVIQLPNGLKFLRTPLPEELGPPGAK</sequence>
<organism evidence="1 2">
    <name type="scientific">Corallococcus soli</name>
    <dbReference type="NCBI Taxonomy" id="2710757"/>
    <lineage>
        <taxon>Bacteria</taxon>
        <taxon>Pseudomonadati</taxon>
        <taxon>Myxococcota</taxon>
        <taxon>Myxococcia</taxon>
        <taxon>Myxococcales</taxon>
        <taxon>Cystobacterineae</taxon>
        <taxon>Myxococcaceae</taxon>
        <taxon>Corallococcus</taxon>
    </lineage>
</organism>